<feature type="non-terminal residue" evidence="3">
    <location>
        <position position="1"/>
    </location>
</feature>
<gene>
    <name evidence="3" type="ORF">PHMEG_00033286</name>
</gene>
<sequence length="540" mass="58937">TSVSTWIARIDLALEGARISGRGNWTDSQLYYVLGNRLQDQAARWWVQLDQELRGRERTWTRLKSSLLRRYGERPDRSMAEWRVSQRPMLPGETYADFAASLRDLCGINRVSERVLLAQFYRSLDKTTRMLVKQKPIPRTLEQAVDKATEISDPIDNVAQGMENIGQAFVTAPGTYMVPAEGTTGQMMMIPGVGGIEATEGKPANFPHPKGAYNKFTGLWEAPNGMKYNGSKWVSISRKREDGSTTAAVWYAVSAQVDEETTARDSERAARYVETVKPAMATQRYMHNGDMSNDGSERHGVGRATDQTTDTSVPQTASVASAGVAGQRMDDESTSEEGERMAVFVSRGEEGETDDSNNALVTTATSDEVRMVDTGESTDEVDMSTVSIPDTAGETTMAVRLNDGAVRIATAVANYGSLSAVDHGLVVASTDGTHGASDEQVTSEGRIGDVLINDAVPSAISTANAVDGSLGNVDGAVSFDGVRLTSVDAGMACQRWRVYRQRRSRMEGGERGRREIQQRDGVHGSVNTHDSTHKRHRRPP</sequence>
<evidence type="ECO:0000313" key="3">
    <source>
        <dbReference type="EMBL" id="OWY96444.1"/>
    </source>
</evidence>
<dbReference type="Pfam" id="PF03732">
    <property type="entry name" value="Retrotrans_gag"/>
    <property type="match status" value="1"/>
</dbReference>
<feature type="region of interest" description="Disordered" evidence="1">
    <location>
        <begin position="504"/>
        <end position="540"/>
    </location>
</feature>
<comment type="caution">
    <text evidence="3">The sequence shown here is derived from an EMBL/GenBank/DDBJ whole genome shotgun (WGS) entry which is preliminary data.</text>
</comment>
<proteinExistence type="predicted"/>
<accession>A0A225UTJ7</accession>
<organism evidence="3 4">
    <name type="scientific">Phytophthora megakarya</name>
    <dbReference type="NCBI Taxonomy" id="4795"/>
    <lineage>
        <taxon>Eukaryota</taxon>
        <taxon>Sar</taxon>
        <taxon>Stramenopiles</taxon>
        <taxon>Oomycota</taxon>
        <taxon>Peronosporomycetes</taxon>
        <taxon>Peronosporales</taxon>
        <taxon>Peronosporaceae</taxon>
        <taxon>Phytophthora</taxon>
    </lineage>
</organism>
<dbReference type="OrthoDB" id="120414at2759"/>
<reference evidence="4" key="1">
    <citation type="submission" date="2017-03" db="EMBL/GenBank/DDBJ databases">
        <title>Phytopthora megakarya and P. palmivora, two closely related causual agents of cacao black pod achieved similar genome size and gene model numbers by different mechanisms.</title>
        <authorList>
            <person name="Ali S."/>
            <person name="Shao J."/>
            <person name="Larry D.J."/>
            <person name="Kronmiller B."/>
            <person name="Shen D."/>
            <person name="Strem M.D."/>
            <person name="Melnick R.L."/>
            <person name="Guiltinan M.J."/>
            <person name="Tyler B.M."/>
            <person name="Meinhardt L.W."/>
            <person name="Bailey B.A."/>
        </authorList>
    </citation>
    <scope>NUCLEOTIDE SEQUENCE [LARGE SCALE GENOMIC DNA]</scope>
    <source>
        <strain evidence="4">zdho120</strain>
    </source>
</reference>
<feature type="region of interest" description="Disordered" evidence="1">
    <location>
        <begin position="286"/>
        <end position="338"/>
    </location>
</feature>
<evidence type="ECO:0000256" key="1">
    <source>
        <dbReference type="SAM" id="MobiDB-lite"/>
    </source>
</evidence>
<feature type="compositionally biased region" description="Polar residues" evidence="1">
    <location>
        <begin position="305"/>
        <end position="319"/>
    </location>
</feature>
<name>A0A225UTJ7_9STRA</name>
<dbReference type="EMBL" id="NBNE01011625">
    <property type="protein sequence ID" value="OWY96444.1"/>
    <property type="molecule type" value="Genomic_DNA"/>
</dbReference>
<evidence type="ECO:0000259" key="2">
    <source>
        <dbReference type="Pfam" id="PF03732"/>
    </source>
</evidence>
<feature type="domain" description="Retrotransposon gag" evidence="2">
    <location>
        <begin position="37"/>
        <end position="125"/>
    </location>
</feature>
<dbReference type="InterPro" id="IPR005162">
    <property type="entry name" value="Retrotrans_gag_dom"/>
</dbReference>
<evidence type="ECO:0000313" key="4">
    <source>
        <dbReference type="Proteomes" id="UP000198211"/>
    </source>
</evidence>
<feature type="compositionally biased region" description="Basic and acidic residues" evidence="1">
    <location>
        <begin position="504"/>
        <end position="522"/>
    </location>
</feature>
<dbReference type="AlphaFoldDB" id="A0A225UTJ7"/>
<dbReference type="Proteomes" id="UP000198211">
    <property type="component" value="Unassembled WGS sequence"/>
</dbReference>
<protein>
    <recommendedName>
        <fullName evidence="2">Retrotransposon gag domain-containing protein</fullName>
    </recommendedName>
</protein>
<keyword evidence="4" id="KW-1185">Reference proteome</keyword>